<dbReference type="GO" id="GO:0005886">
    <property type="term" value="C:plasma membrane"/>
    <property type="evidence" value="ECO:0007669"/>
    <property type="project" value="UniProtKB-SubCell"/>
</dbReference>
<dbReference type="Pfam" id="PF00905">
    <property type="entry name" value="Transpeptidase"/>
    <property type="match status" value="1"/>
</dbReference>
<keyword evidence="8" id="KW-0328">Glycosyltransferase</keyword>
<evidence type="ECO:0000256" key="15">
    <source>
        <dbReference type="ARBA" id="ARBA00023316"/>
    </source>
</evidence>
<dbReference type="PANTHER" id="PTHR32282">
    <property type="entry name" value="BINDING PROTEIN TRANSPEPTIDASE, PUTATIVE-RELATED"/>
    <property type="match status" value="1"/>
</dbReference>
<dbReference type="InterPro" id="IPR050396">
    <property type="entry name" value="Glycosyltr_51/Transpeptidase"/>
</dbReference>
<dbReference type="GO" id="GO:0008955">
    <property type="term" value="F:peptidoglycan glycosyltransferase activity"/>
    <property type="evidence" value="ECO:0007669"/>
    <property type="project" value="UniProtKB-EC"/>
</dbReference>
<keyword evidence="11" id="KW-0133">Cell shape</keyword>
<dbReference type="EMBL" id="PDKJ01000021">
    <property type="protein sequence ID" value="RXJ65789.1"/>
    <property type="molecule type" value="Genomic_DNA"/>
</dbReference>
<dbReference type="GO" id="GO:0008658">
    <property type="term" value="F:penicillin binding"/>
    <property type="evidence" value="ECO:0007669"/>
    <property type="project" value="InterPro"/>
</dbReference>
<evidence type="ECO:0000256" key="10">
    <source>
        <dbReference type="ARBA" id="ARBA00022801"/>
    </source>
</evidence>
<dbReference type="RefSeq" id="WP_128983356.1">
    <property type="nucleotide sequence ID" value="NZ_PDKJ01000021.1"/>
</dbReference>
<evidence type="ECO:0000256" key="13">
    <source>
        <dbReference type="ARBA" id="ARBA00023136"/>
    </source>
</evidence>
<evidence type="ECO:0000256" key="6">
    <source>
        <dbReference type="ARBA" id="ARBA00022645"/>
    </source>
</evidence>
<evidence type="ECO:0000256" key="1">
    <source>
        <dbReference type="ARBA" id="ARBA00004236"/>
    </source>
</evidence>
<evidence type="ECO:0000256" key="3">
    <source>
        <dbReference type="ARBA" id="ARBA00007090"/>
    </source>
</evidence>
<comment type="similarity">
    <text evidence="4">In the N-terminal section; belongs to the glycosyltransferase 51 family.</text>
</comment>
<dbReference type="GO" id="GO:0006508">
    <property type="term" value="P:proteolysis"/>
    <property type="evidence" value="ECO:0007669"/>
    <property type="project" value="UniProtKB-KW"/>
</dbReference>
<dbReference type="PANTHER" id="PTHR32282:SF11">
    <property type="entry name" value="PENICILLIN-BINDING PROTEIN 1B"/>
    <property type="match status" value="1"/>
</dbReference>
<keyword evidence="14" id="KW-0511">Multifunctional enzyme</keyword>
<comment type="catalytic activity">
    <reaction evidence="17">
        <text>[GlcNAc-(1-&gt;4)-Mur2Ac(oyl-L-Ala-gamma-D-Glu-L-Lys-D-Ala-D-Ala)](n)-di-trans,octa-cis-undecaprenyl diphosphate + beta-D-GlcNAc-(1-&gt;4)-Mur2Ac(oyl-L-Ala-gamma-D-Glu-L-Lys-D-Ala-D-Ala)-di-trans,octa-cis-undecaprenyl diphosphate = [GlcNAc-(1-&gt;4)-Mur2Ac(oyl-L-Ala-gamma-D-Glu-L-Lys-D-Ala-D-Ala)](n+1)-di-trans,octa-cis-undecaprenyl diphosphate + di-trans,octa-cis-undecaprenyl diphosphate + H(+)</text>
        <dbReference type="Rhea" id="RHEA:23708"/>
        <dbReference type="Rhea" id="RHEA-COMP:9602"/>
        <dbReference type="Rhea" id="RHEA-COMP:9603"/>
        <dbReference type="ChEBI" id="CHEBI:15378"/>
        <dbReference type="ChEBI" id="CHEBI:58405"/>
        <dbReference type="ChEBI" id="CHEBI:60033"/>
        <dbReference type="ChEBI" id="CHEBI:78435"/>
        <dbReference type="EC" id="2.4.99.28"/>
    </reaction>
</comment>
<evidence type="ECO:0000259" key="18">
    <source>
        <dbReference type="Pfam" id="PF00905"/>
    </source>
</evidence>
<comment type="subcellular location">
    <subcellularLocation>
        <location evidence="1">Cell membrane</location>
    </subcellularLocation>
</comment>
<dbReference type="Proteomes" id="UP000290172">
    <property type="component" value="Unassembled WGS sequence"/>
</dbReference>
<evidence type="ECO:0000256" key="2">
    <source>
        <dbReference type="ARBA" id="ARBA00004752"/>
    </source>
</evidence>
<evidence type="ECO:0000256" key="7">
    <source>
        <dbReference type="ARBA" id="ARBA00022670"/>
    </source>
</evidence>
<accession>A0A4Q0Y9W1</accession>
<evidence type="ECO:0000256" key="4">
    <source>
        <dbReference type="ARBA" id="ARBA00007739"/>
    </source>
</evidence>
<dbReference type="SUPFAM" id="SSF53955">
    <property type="entry name" value="Lysozyme-like"/>
    <property type="match status" value="1"/>
</dbReference>
<evidence type="ECO:0000256" key="12">
    <source>
        <dbReference type="ARBA" id="ARBA00022984"/>
    </source>
</evidence>
<organism evidence="20 21">
    <name type="scientific">Halarcobacter ebronensis</name>
    <dbReference type="NCBI Taxonomy" id="1462615"/>
    <lineage>
        <taxon>Bacteria</taxon>
        <taxon>Pseudomonadati</taxon>
        <taxon>Campylobacterota</taxon>
        <taxon>Epsilonproteobacteria</taxon>
        <taxon>Campylobacterales</taxon>
        <taxon>Arcobacteraceae</taxon>
        <taxon>Halarcobacter</taxon>
    </lineage>
</organism>
<reference evidence="20 21" key="1">
    <citation type="submission" date="2017-10" db="EMBL/GenBank/DDBJ databases">
        <title>Genomics of the genus Arcobacter.</title>
        <authorList>
            <person name="Perez-Cataluna A."/>
            <person name="Figueras M.J."/>
        </authorList>
    </citation>
    <scope>NUCLEOTIDE SEQUENCE [LARGE SCALE GENOMIC DNA]</scope>
    <source>
        <strain evidence="20 21">CECT 8993</strain>
    </source>
</reference>
<comment type="catalytic activity">
    <reaction evidence="16">
        <text>Preferential cleavage: (Ac)2-L-Lys-D-Ala-|-D-Ala. Also transpeptidation of peptidyl-alanyl moieties that are N-acyl substituents of D-alanine.</text>
        <dbReference type="EC" id="3.4.16.4"/>
    </reaction>
</comment>
<feature type="domain" description="Glycosyl transferase family 51" evidence="19">
    <location>
        <begin position="50"/>
        <end position="226"/>
    </location>
</feature>
<evidence type="ECO:0000256" key="14">
    <source>
        <dbReference type="ARBA" id="ARBA00023268"/>
    </source>
</evidence>
<dbReference type="InterPro" id="IPR001264">
    <property type="entry name" value="Glyco_trans_51"/>
</dbReference>
<sequence>MKKYIFTFLLALCIGVVGWLLVLYNDIRGDLDEVVNYNPPMTTQFFDKEGRLIANIFNKEHRLYVKYEDIPARVVEALVAIEDTNFFEHHGINPDAISRAMIKNVKAMGYVEGASTLTQQLIKSVSLTREKKLMRKIKEALLAIKLENVLTKEQILERYLNQVYFGHSYYGIRTAAQGYFRKDLFELNLKEIAILVGLPKAPSFYDPTRNLKFALTRANQVINRMHTLGWINEDEYNDAINDIPTVYNDTLTKNKAPYIVDFAIKILGKDIEDIKSGGYKINLTIDLDAQEIARNAIKYGYNAILDRDKKLQANPINNVIKKADEELPVEEGYFVNTLNGALVSIENSTGKILALVGGVNYEESSFNRAIQSKRQPGSAVKPFLYQTALDLGYSPASQLIDIGRTYEYESDGEEKVWQPKNYGGKFKGIITLRESLIKSRNLATINLVTDVGINEMYKGLENFGIEDMPRDLSITLGSFSISPIDMSKAYSAFSNDGIQVTPYLINSVTNVKGETVSFEPETKYVDSPEQIYLMKTILRDVVLKGTGRRASVKGLELAGKTGTTNSNVDAWFCGFSPTIQTVVWYGKDDNTAMRKSEGGGSTAAPAFSYFYRKYLEIHPELDRKFEINTNVKSSFVNGQKEYYTEISPLPKVQMPTTSESSDGKIIEF</sequence>
<dbReference type="GO" id="GO:0071555">
    <property type="term" value="P:cell wall organization"/>
    <property type="evidence" value="ECO:0007669"/>
    <property type="project" value="UniProtKB-KW"/>
</dbReference>
<feature type="domain" description="Penicillin-binding protein transpeptidase" evidence="18">
    <location>
        <begin position="340"/>
        <end position="608"/>
    </location>
</feature>
<keyword evidence="15" id="KW-0961">Cell wall biogenesis/degradation</keyword>
<evidence type="ECO:0000256" key="16">
    <source>
        <dbReference type="ARBA" id="ARBA00034000"/>
    </source>
</evidence>
<comment type="similarity">
    <text evidence="3">In the C-terminal section; belongs to the transpeptidase family.</text>
</comment>
<dbReference type="Pfam" id="PF00912">
    <property type="entry name" value="Transgly"/>
    <property type="match status" value="1"/>
</dbReference>
<dbReference type="InterPro" id="IPR023346">
    <property type="entry name" value="Lysozyme-like_dom_sf"/>
</dbReference>
<protein>
    <submittedName>
        <fullName evidence="20">Penicillin-binding protein</fullName>
    </submittedName>
</protein>
<dbReference type="GO" id="GO:0008360">
    <property type="term" value="P:regulation of cell shape"/>
    <property type="evidence" value="ECO:0007669"/>
    <property type="project" value="UniProtKB-KW"/>
</dbReference>
<keyword evidence="9" id="KW-0808">Transferase</keyword>
<dbReference type="InterPro" id="IPR001460">
    <property type="entry name" value="PCN-bd_Tpept"/>
</dbReference>
<evidence type="ECO:0000256" key="17">
    <source>
        <dbReference type="ARBA" id="ARBA00049902"/>
    </source>
</evidence>
<evidence type="ECO:0000256" key="11">
    <source>
        <dbReference type="ARBA" id="ARBA00022960"/>
    </source>
</evidence>
<dbReference type="Gene3D" id="1.10.3810.10">
    <property type="entry name" value="Biosynthetic peptidoglycan transglycosylase-like"/>
    <property type="match status" value="1"/>
</dbReference>
<dbReference type="GO" id="GO:0030288">
    <property type="term" value="C:outer membrane-bounded periplasmic space"/>
    <property type="evidence" value="ECO:0007669"/>
    <property type="project" value="TreeGrafter"/>
</dbReference>
<dbReference type="Gene3D" id="3.40.710.10">
    <property type="entry name" value="DD-peptidase/beta-lactamase superfamily"/>
    <property type="match status" value="1"/>
</dbReference>
<dbReference type="AlphaFoldDB" id="A0A4Q0Y9W1"/>
<keyword evidence="13" id="KW-0472">Membrane</keyword>
<evidence type="ECO:0000313" key="21">
    <source>
        <dbReference type="Proteomes" id="UP000290172"/>
    </source>
</evidence>
<comment type="pathway">
    <text evidence="2">Cell wall biogenesis; peptidoglycan biosynthesis.</text>
</comment>
<keyword evidence="7" id="KW-0645">Protease</keyword>
<dbReference type="SUPFAM" id="SSF56601">
    <property type="entry name" value="beta-lactamase/transpeptidase-like"/>
    <property type="match status" value="1"/>
</dbReference>
<dbReference type="NCBIfam" id="TIGR02074">
    <property type="entry name" value="PBP_1a_fam"/>
    <property type="match status" value="1"/>
</dbReference>
<dbReference type="FunFam" id="1.10.3810.10:FF:000001">
    <property type="entry name" value="Penicillin-binding protein 1A"/>
    <property type="match status" value="1"/>
</dbReference>
<comment type="caution">
    <text evidence="20">The sequence shown here is derived from an EMBL/GenBank/DDBJ whole genome shotgun (WGS) entry which is preliminary data.</text>
</comment>
<keyword evidence="10" id="KW-0378">Hydrolase</keyword>
<evidence type="ECO:0000259" key="19">
    <source>
        <dbReference type="Pfam" id="PF00912"/>
    </source>
</evidence>
<keyword evidence="12" id="KW-0573">Peptidoglycan synthesis</keyword>
<evidence type="ECO:0000313" key="20">
    <source>
        <dbReference type="EMBL" id="RXJ65789.1"/>
    </source>
</evidence>
<proteinExistence type="inferred from homology"/>
<dbReference type="InterPro" id="IPR036950">
    <property type="entry name" value="PBP_transglycosylase"/>
</dbReference>
<name>A0A4Q0Y9W1_9BACT</name>
<evidence type="ECO:0000256" key="8">
    <source>
        <dbReference type="ARBA" id="ARBA00022676"/>
    </source>
</evidence>
<keyword evidence="6" id="KW-0121">Carboxypeptidase</keyword>
<keyword evidence="5" id="KW-1003">Cell membrane</keyword>
<gene>
    <name evidence="20" type="ORF">CRV08_14415</name>
</gene>
<dbReference type="InterPro" id="IPR012338">
    <property type="entry name" value="Beta-lactam/transpept-like"/>
</dbReference>
<dbReference type="GO" id="GO:0009002">
    <property type="term" value="F:serine-type D-Ala-D-Ala carboxypeptidase activity"/>
    <property type="evidence" value="ECO:0007669"/>
    <property type="project" value="UniProtKB-EC"/>
</dbReference>
<evidence type="ECO:0000256" key="5">
    <source>
        <dbReference type="ARBA" id="ARBA00022475"/>
    </source>
</evidence>
<evidence type="ECO:0000256" key="9">
    <source>
        <dbReference type="ARBA" id="ARBA00022679"/>
    </source>
</evidence>
<dbReference type="GO" id="GO:0009252">
    <property type="term" value="P:peptidoglycan biosynthetic process"/>
    <property type="evidence" value="ECO:0007669"/>
    <property type="project" value="UniProtKB-UniPathway"/>
</dbReference>
<dbReference type="UniPathway" id="UPA00219"/>